<accession>A0A1L3ZZF8</accession>
<name>A0A1L3ZZF8_9SPHN</name>
<dbReference type="KEGG" id="sphj:BSL82_07050"/>
<dbReference type="SUPFAM" id="SSF54637">
    <property type="entry name" value="Thioesterase/thiol ester dehydrase-isomerase"/>
    <property type="match status" value="1"/>
</dbReference>
<dbReference type="InterPro" id="IPR029069">
    <property type="entry name" value="HotDog_dom_sf"/>
</dbReference>
<keyword evidence="1" id="KW-0378">Hydrolase</keyword>
<organism evidence="2 3">
    <name type="scientific">Tardibacter chloracetimidivorans</name>
    <dbReference type="NCBI Taxonomy" id="1921510"/>
    <lineage>
        <taxon>Bacteria</taxon>
        <taxon>Pseudomonadati</taxon>
        <taxon>Pseudomonadota</taxon>
        <taxon>Alphaproteobacteria</taxon>
        <taxon>Sphingomonadales</taxon>
        <taxon>Sphingomonadaceae</taxon>
        <taxon>Tardibacter</taxon>
    </lineage>
</organism>
<dbReference type="Pfam" id="PF13279">
    <property type="entry name" value="4HBT_2"/>
    <property type="match status" value="1"/>
</dbReference>
<proteinExistence type="predicted"/>
<reference evidence="3" key="1">
    <citation type="submission" date="2016-11" db="EMBL/GenBank/DDBJ databases">
        <title>Complete Genome Sequence of alachlor-degrading Sphingomonas sp. strain JJ-A5.</title>
        <authorList>
            <person name="Lee H."/>
            <person name="Ka J.-O."/>
        </authorList>
    </citation>
    <scope>NUCLEOTIDE SEQUENCE [LARGE SCALE GENOMIC DNA]</scope>
    <source>
        <strain evidence="3">JJ-A5</strain>
    </source>
</reference>
<evidence type="ECO:0000313" key="2">
    <source>
        <dbReference type="EMBL" id="API61002.1"/>
    </source>
</evidence>
<dbReference type="CDD" id="cd00586">
    <property type="entry name" value="4HBT"/>
    <property type="match status" value="1"/>
</dbReference>
<evidence type="ECO:0000313" key="3">
    <source>
        <dbReference type="Proteomes" id="UP000182063"/>
    </source>
</evidence>
<sequence>MPFAPRPGDIDELGHVNNAVYVRWLQDVATAHWVKLASPADVARYLWVATRHEIDYHRAILPDETVTARTWVGDPKGARFDRFVEFVDDQGRIRAAARTTWAIIDRKTGKPLRVPRELTEPFVR</sequence>
<dbReference type="Proteomes" id="UP000182063">
    <property type="component" value="Chromosome"/>
</dbReference>
<dbReference type="PANTHER" id="PTHR31793:SF37">
    <property type="entry name" value="ACYL-COA THIOESTER HYDROLASE YBGC"/>
    <property type="match status" value="1"/>
</dbReference>
<dbReference type="AlphaFoldDB" id="A0A1L3ZZF8"/>
<dbReference type="EMBL" id="CP018221">
    <property type="protein sequence ID" value="API61002.1"/>
    <property type="molecule type" value="Genomic_DNA"/>
</dbReference>
<keyword evidence="3" id="KW-1185">Reference proteome</keyword>
<dbReference type="InterPro" id="IPR050563">
    <property type="entry name" value="4-hydroxybenzoyl-CoA_TE"/>
</dbReference>
<evidence type="ECO:0000256" key="1">
    <source>
        <dbReference type="ARBA" id="ARBA00022801"/>
    </source>
</evidence>
<gene>
    <name evidence="2" type="ORF">BSL82_07050</name>
</gene>
<dbReference type="GO" id="GO:0047617">
    <property type="term" value="F:fatty acyl-CoA hydrolase activity"/>
    <property type="evidence" value="ECO:0007669"/>
    <property type="project" value="TreeGrafter"/>
</dbReference>
<dbReference type="Gene3D" id="3.10.129.10">
    <property type="entry name" value="Hotdog Thioesterase"/>
    <property type="match status" value="1"/>
</dbReference>
<protein>
    <submittedName>
        <fullName evidence="2">Thioesterase</fullName>
    </submittedName>
</protein>
<dbReference type="STRING" id="1921510.BSL82_07050"/>
<dbReference type="PANTHER" id="PTHR31793">
    <property type="entry name" value="4-HYDROXYBENZOYL-COA THIOESTERASE FAMILY MEMBER"/>
    <property type="match status" value="1"/>
</dbReference>